<dbReference type="Pfam" id="PF02359">
    <property type="entry name" value="CDC48_N"/>
    <property type="match status" value="1"/>
</dbReference>
<dbReference type="SUPFAM" id="SSF52540">
    <property type="entry name" value="P-loop containing nucleoside triphosphate hydrolases"/>
    <property type="match status" value="2"/>
</dbReference>
<dbReference type="Gene3D" id="2.40.40.20">
    <property type="match status" value="1"/>
</dbReference>
<name>A0A150IL84_9EURY</name>
<dbReference type="InterPro" id="IPR005938">
    <property type="entry name" value="AAA_ATPase_CDC48"/>
</dbReference>
<dbReference type="InterPro" id="IPR027417">
    <property type="entry name" value="P-loop_NTPase"/>
</dbReference>
<evidence type="ECO:0000256" key="4">
    <source>
        <dbReference type="ARBA" id="ARBA00022840"/>
    </source>
</evidence>
<dbReference type="GO" id="GO:0005524">
    <property type="term" value="F:ATP binding"/>
    <property type="evidence" value="ECO:0007669"/>
    <property type="project" value="UniProtKB-KW"/>
</dbReference>
<evidence type="ECO:0000256" key="1">
    <source>
        <dbReference type="ARBA" id="ARBA00009833"/>
    </source>
</evidence>
<dbReference type="EMBL" id="LNGF01000012">
    <property type="protein sequence ID" value="KYC48013.1"/>
    <property type="molecule type" value="Genomic_DNA"/>
</dbReference>
<gene>
    <name evidence="8" type="primary">vat_2</name>
    <name evidence="8" type="ORF">APG10_00564</name>
    <name evidence="9" type="ORF">APG11_00683</name>
    <name evidence="10" type="ORF">APG12_00615</name>
</gene>
<dbReference type="FunFam" id="1.10.8.60:FF:000057">
    <property type="entry name" value="AAA family ATPase, CDC48 subfamily"/>
    <property type="match status" value="1"/>
</dbReference>
<dbReference type="FunFam" id="3.40.50.300:FF:000018">
    <property type="entry name" value="Cell division control 48"/>
    <property type="match status" value="1"/>
</dbReference>
<comment type="caution">
    <text evidence="8">The sequence shown here is derived from an EMBL/GenBank/DDBJ whole genome shotgun (WGS) entry which is preliminary data.</text>
</comment>
<dbReference type="Pfam" id="PF00004">
    <property type="entry name" value="AAA"/>
    <property type="match status" value="2"/>
</dbReference>
<dbReference type="GO" id="GO:0016887">
    <property type="term" value="F:ATP hydrolysis activity"/>
    <property type="evidence" value="ECO:0007669"/>
    <property type="project" value="InterPro"/>
</dbReference>
<dbReference type="EMBL" id="LNJC01000009">
    <property type="protein sequence ID" value="KYC50703.1"/>
    <property type="molecule type" value="Genomic_DNA"/>
</dbReference>
<dbReference type="CDD" id="cd19511">
    <property type="entry name" value="RecA-like_CDC48_r2-like"/>
    <property type="match status" value="1"/>
</dbReference>
<dbReference type="Gene3D" id="3.40.50.300">
    <property type="entry name" value="P-loop containing nucleotide triphosphate hydrolases"/>
    <property type="match status" value="2"/>
</dbReference>
<dbReference type="FunFam" id="1.10.8.60:FF:000038">
    <property type="entry name" value="spermatogenesis-associated protein 5-like protein 1"/>
    <property type="match status" value="1"/>
</dbReference>
<accession>A0A150IL84</accession>
<dbReference type="Gene3D" id="1.10.8.60">
    <property type="match status" value="2"/>
</dbReference>
<keyword evidence="3" id="KW-0547">Nucleotide-binding</keyword>
<dbReference type="PANTHER" id="PTHR23077">
    <property type="entry name" value="AAA-FAMILY ATPASE"/>
    <property type="match status" value="1"/>
</dbReference>
<dbReference type="Proteomes" id="UP000092403">
    <property type="component" value="Unassembled WGS sequence"/>
</dbReference>
<dbReference type="SUPFAM" id="SSF54585">
    <property type="entry name" value="Cdc48 domain 2-like"/>
    <property type="match status" value="1"/>
</dbReference>
<dbReference type="FunFam" id="2.40.40.20:FF:000007">
    <property type="entry name" value="AAA family ATPase"/>
    <property type="match status" value="1"/>
</dbReference>
<protein>
    <submittedName>
        <fullName evidence="8">VCP-like ATPase</fullName>
    </submittedName>
</protein>
<dbReference type="PANTHER" id="PTHR23077:SF171">
    <property type="entry name" value="NUCLEAR VALOSIN-CONTAINING PROTEIN-LIKE"/>
    <property type="match status" value="1"/>
</dbReference>
<keyword evidence="2" id="KW-0677">Repeat</keyword>
<evidence type="ECO:0000313" key="10">
    <source>
        <dbReference type="EMBL" id="KYC50703.1"/>
    </source>
</evidence>
<dbReference type="InterPro" id="IPR050168">
    <property type="entry name" value="AAA_ATPase_domain"/>
</dbReference>
<dbReference type="InterPro" id="IPR003338">
    <property type="entry name" value="CDC4_N-term_subdom"/>
</dbReference>
<evidence type="ECO:0000259" key="5">
    <source>
        <dbReference type="SMART" id="SM00382"/>
    </source>
</evidence>
<accession>A0A150IST5</accession>
<evidence type="ECO:0000313" key="11">
    <source>
        <dbReference type="Proteomes" id="UP000091929"/>
    </source>
</evidence>
<accession>A0A150J0E0</accession>
<dbReference type="InterPro" id="IPR004201">
    <property type="entry name" value="Cdc48_dom2"/>
</dbReference>
<dbReference type="InterPro" id="IPR003960">
    <property type="entry name" value="ATPase_AAA_CS"/>
</dbReference>
<dbReference type="PATRIC" id="fig|1706437.3.peg.688"/>
<evidence type="ECO:0000259" key="6">
    <source>
        <dbReference type="SMART" id="SM01072"/>
    </source>
</evidence>
<proteinExistence type="inferred from homology"/>
<sequence length="747" mass="82853">MELGESEIVKLKVASASQQDVGRGIVRIDKRYQDMIGIKRGDIVEIFGKRKTAAIVVDSYPDDKDLAIIRMDGLIRRNAKASMGEYVEVNRVDAKEAGRLVLAPTQKGVQMVIPGNILQRNIIGRALIKGDIISVNSQSRMKETGDPLFDKMIGNLLEMTPFSLGEMRFIVVSTSPQGIVRVSSGTEIEVRTQYSEAEENEIAGITYEDVGGLKDKIQVVREIIELPLKHPEIFDRLGITPPKGVLLYGPPGTGKTLIAKAVSSESHAHFKSINGPEIMSKFYGQSEENLRNMFKDAEANAPAIIFIDEIDAIAPKRSEVTGEVERRVVAQLLALMDGLKSREKIIVIAATNRINAIDEALRRPGRFDREIEIGVPDRSGRKEVLQIHTRAMPLTDDVDLNELASKTHGFVGADLEALCKEAAMASLRRLLPDLNLGETRVSEELLEKIKVTKEDFENALKKIEPSAMREVMVVTPNIGWNNVGGLDDIKRELMEAIEWPIKQPEAFTGMGIRPPKGIFLYGPPGCGKTLLAKAVAGESEANFISIKGPEILSKWVGESEKAMREIFRKARQAAPTVIFFDEIDAIAPRRGGEEGTRVSERLVNQLLTELDGLEELSQVVVIGATNRPDMVDPGLLRPGRFDKIILVNAPDIKARKKIFEIHTKKMPLDKDVNLDELAKITEDYSGADIEAICREAAMTALREDINSKIVTKDNFIAALKQISPSLPEEVRREYDKRKYEKLGHIYG</sequence>
<dbReference type="Proteomes" id="UP000092401">
    <property type="component" value="Unassembled WGS sequence"/>
</dbReference>
<dbReference type="SMART" id="SM00382">
    <property type="entry name" value="AAA"/>
    <property type="match status" value="2"/>
</dbReference>
<dbReference type="EMBL" id="LNGE01000011">
    <property type="protein sequence ID" value="KYC45760.1"/>
    <property type="molecule type" value="Genomic_DNA"/>
</dbReference>
<evidence type="ECO:0000313" key="8">
    <source>
        <dbReference type="EMBL" id="KYC45760.1"/>
    </source>
</evidence>
<dbReference type="Gene3D" id="3.10.330.10">
    <property type="match status" value="1"/>
</dbReference>
<dbReference type="GO" id="GO:0005737">
    <property type="term" value="C:cytoplasm"/>
    <property type="evidence" value="ECO:0007669"/>
    <property type="project" value="UniProtKB-ARBA"/>
</dbReference>
<dbReference type="InterPro" id="IPR041569">
    <property type="entry name" value="AAA_lid_3"/>
</dbReference>
<evidence type="ECO:0000259" key="7">
    <source>
        <dbReference type="SMART" id="SM01073"/>
    </source>
</evidence>
<dbReference type="PATRIC" id="fig|1706438.3.peg.617"/>
<dbReference type="NCBIfam" id="TIGR01243">
    <property type="entry name" value="CDC48"/>
    <property type="match status" value="1"/>
</dbReference>
<evidence type="ECO:0000256" key="2">
    <source>
        <dbReference type="ARBA" id="ARBA00022737"/>
    </source>
</evidence>
<dbReference type="SMART" id="SM01073">
    <property type="entry name" value="CDC48_N"/>
    <property type="match status" value="1"/>
</dbReference>
<dbReference type="SUPFAM" id="SSF50692">
    <property type="entry name" value="ADC-like"/>
    <property type="match status" value="1"/>
</dbReference>
<comment type="similarity">
    <text evidence="1">Belongs to the AAA ATPase family. CDC48 subfamily.</text>
</comment>
<feature type="domain" description="CDC48 N-terminal subdomain" evidence="7">
    <location>
        <begin position="10"/>
        <end position="94"/>
    </location>
</feature>
<feature type="domain" description="AAA+ ATPase" evidence="5">
    <location>
        <begin position="241"/>
        <end position="377"/>
    </location>
</feature>
<dbReference type="InterPro" id="IPR009010">
    <property type="entry name" value="Asp_de-COase-like_dom_sf"/>
</dbReference>
<organism evidence="8 12">
    <name type="scientific">Candidatus Methanofastidiosum methylothiophilum</name>
    <dbReference type="NCBI Taxonomy" id="1705564"/>
    <lineage>
        <taxon>Archaea</taxon>
        <taxon>Methanobacteriati</taxon>
        <taxon>Methanobacteriota</taxon>
        <taxon>Stenosarchaea group</taxon>
        <taxon>Candidatus Methanofastidiosia</taxon>
        <taxon>Candidatus Methanofastidiosales</taxon>
        <taxon>Candidatus Methanofastidiosaceae</taxon>
        <taxon>Candidatus Methanofastidiosum</taxon>
    </lineage>
</organism>
<dbReference type="PROSITE" id="PS00674">
    <property type="entry name" value="AAA"/>
    <property type="match status" value="1"/>
</dbReference>
<dbReference type="Pfam" id="PF02933">
    <property type="entry name" value="CDC48_2"/>
    <property type="match status" value="1"/>
</dbReference>
<feature type="domain" description="AAA+ ATPase" evidence="5">
    <location>
        <begin position="514"/>
        <end position="651"/>
    </location>
</feature>
<dbReference type="PATRIC" id="fig|1706436.3.peg.571"/>
<evidence type="ECO:0000256" key="3">
    <source>
        <dbReference type="ARBA" id="ARBA00022741"/>
    </source>
</evidence>
<feature type="domain" description="CDC48" evidence="6">
    <location>
        <begin position="112"/>
        <end position="197"/>
    </location>
</feature>
<keyword evidence="4" id="KW-0067">ATP-binding</keyword>
<dbReference type="FunFam" id="3.40.50.300:FF:000012">
    <property type="entry name" value="Transitional endoplasmic reticulum ATPase"/>
    <property type="match status" value="1"/>
</dbReference>
<dbReference type="Pfam" id="PF17862">
    <property type="entry name" value="AAA_lid_3"/>
    <property type="match status" value="2"/>
</dbReference>
<dbReference type="InterPro" id="IPR003593">
    <property type="entry name" value="AAA+_ATPase"/>
</dbReference>
<evidence type="ECO:0000313" key="12">
    <source>
        <dbReference type="Proteomes" id="UP000092401"/>
    </source>
</evidence>
<dbReference type="SMART" id="SM01072">
    <property type="entry name" value="CDC48_2"/>
    <property type="match status" value="1"/>
</dbReference>
<dbReference type="InterPro" id="IPR003959">
    <property type="entry name" value="ATPase_AAA_core"/>
</dbReference>
<dbReference type="AlphaFoldDB" id="A0A150IL84"/>
<dbReference type="InterPro" id="IPR029067">
    <property type="entry name" value="CDC48_domain_2-like_sf"/>
</dbReference>
<evidence type="ECO:0000313" key="9">
    <source>
        <dbReference type="EMBL" id="KYC48013.1"/>
    </source>
</evidence>
<dbReference type="Proteomes" id="UP000091929">
    <property type="component" value="Unassembled WGS sequence"/>
</dbReference>
<reference evidence="11 12" key="1">
    <citation type="journal article" date="2016" name="ISME J.">
        <title>Chasing the elusive Euryarchaeota class WSA2: genomes reveal a uniquely fastidious methyl-reducing methanogen.</title>
        <authorList>
            <person name="Nobu M.K."/>
            <person name="Narihiro T."/>
            <person name="Kuroda K."/>
            <person name="Mei R."/>
            <person name="Liu W.T."/>
        </authorList>
    </citation>
    <scope>NUCLEOTIDE SEQUENCE [LARGE SCALE GENOMIC DNA]</scope>
    <source>
        <strain evidence="8">B03fssc0709_Meth_Bin005</strain>
        <strain evidence="9">B15fssc0709_Meth_Bin003</strain>
        <strain evidence="10">BMIXfssc0709_Meth_Bin006</strain>
    </source>
</reference>